<comment type="caution">
    <text evidence="1">The sequence shown here is derived from an EMBL/GenBank/DDBJ whole genome shotgun (WGS) entry which is preliminary data.</text>
</comment>
<protein>
    <submittedName>
        <fullName evidence="1">Unnamed protein product</fullName>
    </submittedName>
</protein>
<sequence>MQQQSQPQEQQSQQSQTSNDSSLSSTTLNSTSTTPQPALPQLSSLSALTSSMLQQHPGFNSSPTNQTAPLLPSNDASNNNILSNGISANNNTNISHSSSNDSSELSANTTLNAIGIDDPNNSSTTKRPSLGSQRSRFLFSGEQQQSSQPQPQQQQPQQQQPQQQQQQQPQPLELLSENDTVEQSQQSSMLDQLSSPILSSAGKSMILLDSQNDLREYDQLVRGGPWIDTNAINNNNNSNSNPNNNQLNNSSATAGSLHLINSTNANSSTPINQNFPSLGINSTTNDNNTEQQQPSTSNTSTISNPNAVSIPLSTSPENAWGRQGSLTNHLQQPQQPQPQPQSQQSQPSTSQVNQQQPPPSMLLGANNNPSSSLQSPQFQNSQPQSLPQQIQSQSQQTNAQQQSFSQPPPLSQLTGPNITIQSPESQHQISPPHQHQNLQNTKSTSSQQQQQLTTQQIPELSLLARVPPPANPADQNPPCNTLYVGNLPPDATEAELRALFSPQRGFRRLSFRNKMSNSGGVSNSHHGPMCFVEFEDVAHATRALAELYGRTLPRANGTAASNKGGIRLSFSKNPLGVRGPGQNRRNNNTGTGGVNTVNIPVATGHNGLNPVLNPNNYQQQLYGNNPNFNQPPFGFPSSQQQMPLTPNNLGNQFQK</sequence>
<reference evidence="1" key="1">
    <citation type="submission" date="2023-04" db="EMBL/GenBank/DDBJ databases">
        <title>Candida boidinii NBRC 1967.</title>
        <authorList>
            <person name="Ichikawa N."/>
            <person name="Sato H."/>
            <person name="Tonouchi N."/>
        </authorList>
    </citation>
    <scope>NUCLEOTIDE SEQUENCE</scope>
    <source>
        <strain evidence="1">NBRC 1967</strain>
    </source>
</reference>
<proteinExistence type="predicted"/>
<organism evidence="1 2">
    <name type="scientific">Candida boidinii</name>
    <name type="common">Yeast</name>
    <dbReference type="NCBI Taxonomy" id="5477"/>
    <lineage>
        <taxon>Eukaryota</taxon>
        <taxon>Fungi</taxon>
        <taxon>Dikarya</taxon>
        <taxon>Ascomycota</taxon>
        <taxon>Saccharomycotina</taxon>
        <taxon>Pichiomycetes</taxon>
        <taxon>Pichiales</taxon>
        <taxon>Pichiaceae</taxon>
        <taxon>Ogataea</taxon>
        <taxon>Ogataea/Candida clade</taxon>
    </lineage>
</organism>
<evidence type="ECO:0000313" key="2">
    <source>
        <dbReference type="Proteomes" id="UP001165101"/>
    </source>
</evidence>
<keyword evidence="2" id="KW-1185">Reference proteome</keyword>
<gene>
    <name evidence="1" type="ORF">Cboi01_000383100</name>
</gene>
<evidence type="ECO:0000313" key="1">
    <source>
        <dbReference type="EMBL" id="GME95269.1"/>
    </source>
</evidence>
<accession>A0ACB5TTW8</accession>
<dbReference type="EMBL" id="BSXV01002247">
    <property type="protein sequence ID" value="GME95269.1"/>
    <property type="molecule type" value="Genomic_DNA"/>
</dbReference>
<dbReference type="Proteomes" id="UP001165101">
    <property type="component" value="Unassembled WGS sequence"/>
</dbReference>
<name>A0ACB5TTW8_CANBO</name>